<keyword evidence="1" id="KW-0812">Transmembrane</keyword>
<dbReference type="AlphaFoldDB" id="A0A6N7R048"/>
<dbReference type="CDD" id="cd15787">
    <property type="entry name" value="YycH_N"/>
    <property type="match status" value="1"/>
</dbReference>
<dbReference type="Proteomes" id="UP000435187">
    <property type="component" value="Unassembled WGS sequence"/>
</dbReference>
<keyword evidence="1" id="KW-0472">Membrane</keyword>
<name>A0A6N7R048_9BACI</name>
<dbReference type="InterPro" id="IPR009996">
    <property type="entry name" value="YycH"/>
</dbReference>
<evidence type="ECO:0000256" key="1">
    <source>
        <dbReference type="SAM" id="Phobius"/>
    </source>
</evidence>
<feature type="transmembrane region" description="Helical" evidence="1">
    <location>
        <begin position="12"/>
        <end position="30"/>
    </location>
</feature>
<dbReference type="EMBL" id="WJEE01000038">
    <property type="protein sequence ID" value="MRI67698.1"/>
    <property type="molecule type" value="Genomic_DNA"/>
</dbReference>
<proteinExistence type="predicted"/>
<feature type="domain" description="Regulatory protein YycH" evidence="2">
    <location>
        <begin position="7"/>
        <end position="443"/>
    </location>
</feature>
<accession>A0A6N7R048</accession>
<keyword evidence="1" id="KW-1133">Transmembrane helix</keyword>
<evidence type="ECO:0000313" key="3">
    <source>
        <dbReference type="EMBL" id="MRI67698.1"/>
    </source>
</evidence>
<dbReference type="InterPro" id="IPR042274">
    <property type="entry name" value="YycH/YycI_2"/>
</dbReference>
<dbReference type="Pfam" id="PF07435">
    <property type="entry name" value="YycH"/>
    <property type="match status" value="1"/>
</dbReference>
<evidence type="ECO:0000313" key="4">
    <source>
        <dbReference type="Proteomes" id="UP000435187"/>
    </source>
</evidence>
<organism evidence="3 4">
    <name type="scientific">Gracilibacillus thailandensis</name>
    <dbReference type="NCBI Taxonomy" id="563735"/>
    <lineage>
        <taxon>Bacteria</taxon>
        <taxon>Bacillati</taxon>
        <taxon>Bacillota</taxon>
        <taxon>Bacilli</taxon>
        <taxon>Bacillales</taxon>
        <taxon>Bacillaceae</taxon>
        <taxon>Gracilibacillus</taxon>
    </lineage>
</organism>
<dbReference type="Gene3D" id="3.30.310.160">
    <property type="entry name" value="YycH protein, domain 2"/>
    <property type="match status" value="1"/>
</dbReference>
<gene>
    <name evidence="3" type="ORF">GH885_15360</name>
</gene>
<protein>
    <recommendedName>
        <fullName evidence="2">Regulatory protein YycH domain-containing protein</fullName>
    </recommendedName>
</protein>
<evidence type="ECO:0000259" key="2">
    <source>
        <dbReference type="Pfam" id="PF07435"/>
    </source>
</evidence>
<dbReference type="RefSeq" id="WP_153836254.1">
    <property type="nucleotide sequence ID" value="NZ_JBHUMW010000081.1"/>
</dbReference>
<keyword evidence="4" id="KW-1185">Reference proteome</keyword>
<reference evidence="3 4" key="1">
    <citation type="submission" date="2019-10" db="EMBL/GenBank/DDBJ databases">
        <title>Gracilibacillus salitolerans sp. nov., a moderate halophile isolated from a saline soil in northwest China.</title>
        <authorList>
            <person name="Gan L."/>
        </authorList>
    </citation>
    <scope>NUCLEOTIDE SEQUENCE [LARGE SCALE GENOMIC DNA]</scope>
    <source>
        <strain evidence="3 4">TP2-8</strain>
    </source>
</reference>
<sequence>MRIDFELVKTVLLVFLVLLSFLLTFGIWSYQGNYEPSTGNSVTDAELNGSEETKKNLVQPSQIVMHDEGSLKGFGDSEDELEVFQKISKWALYDFEIYSKSEDVEIDESSNVIELVFPTSIPSSIISEMFTTDDSMPIDSTFERIYIFADEDQADSKIIFKNRDQDGIDIEASVQNVTEVVEYFNQLIFDYDVITYEKMELADERTVYLPSEVNITGKQYRFETISTENTNFRSIFFRKPSTVVNTEDVEGNEVLKDNQREVVIKGYAMEYTNFSPSENNQEQNSSFQEATNTSDFLLSSSIDFINSHKGWLTGQGLQYRLYDLSEISKRVDYRMVLGNYPVFSKGNEGLSLMSVTYKNMSEYNYVRPLMQLTTPYDRGSTDLMSGDELRDYLYSTDRIAFNQITDIRLGYRMEQQGQIFDFIPTWCIKTYAGWEYVTENAKPVTQGGELNAMGAN</sequence>
<comment type="caution">
    <text evidence="3">The sequence shown here is derived from an EMBL/GenBank/DDBJ whole genome shotgun (WGS) entry which is preliminary data.</text>
</comment>